<evidence type="ECO:0000313" key="1">
    <source>
        <dbReference type="EMBL" id="KZT21856.1"/>
    </source>
</evidence>
<proteinExistence type="predicted"/>
<evidence type="ECO:0000313" key="2">
    <source>
        <dbReference type="Proteomes" id="UP000076761"/>
    </source>
</evidence>
<dbReference type="Gene3D" id="3.80.10.10">
    <property type="entry name" value="Ribonuclease Inhibitor"/>
    <property type="match status" value="1"/>
</dbReference>
<dbReference type="EMBL" id="KV425602">
    <property type="protein sequence ID" value="KZT21856.1"/>
    <property type="molecule type" value="Genomic_DNA"/>
</dbReference>
<dbReference type="InterPro" id="IPR032675">
    <property type="entry name" value="LRR_dom_sf"/>
</dbReference>
<organism evidence="1 2">
    <name type="scientific">Neolentinus lepideus HHB14362 ss-1</name>
    <dbReference type="NCBI Taxonomy" id="1314782"/>
    <lineage>
        <taxon>Eukaryota</taxon>
        <taxon>Fungi</taxon>
        <taxon>Dikarya</taxon>
        <taxon>Basidiomycota</taxon>
        <taxon>Agaricomycotina</taxon>
        <taxon>Agaricomycetes</taxon>
        <taxon>Gloeophyllales</taxon>
        <taxon>Gloeophyllaceae</taxon>
        <taxon>Neolentinus</taxon>
    </lineage>
</organism>
<dbReference type="OrthoDB" id="2269034at2759"/>
<reference evidence="1 2" key="1">
    <citation type="journal article" date="2016" name="Mol. Biol. Evol.">
        <title>Comparative Genomics of Early-Diverging Mushroom-Forming Fungi Provides Insights into the Origins of Lignocellulose Decay Capabilities.</title>
        <authorList>
            <person name="Nagy L.G."/>
            <person name="Riley R."/>
            <person name="Tritt A."/>
            <person name="Adam C."/>
            <person name="Daum C."/>
            <person name="Floudas D."/>
            <person name="Sun H."/>
            <person name="Yadav J.S."/>
            <person name="Pangilinan J."/>
            <person name="Larsson K.H."/>
            <person name="Matsuura K."/>
            <person name="Barry K."/>
            <person name="Labutti K."/>
            <person name="Kuo R."/>
            <person name="Ohm R.A."/>
            <person name="Bhattacharya S.S."/>
            <person name="Shirouzu T."/>
            <person name="Yoshinaga Y."/>
            <person name="Martin F.M."/>
            <person name="Grigoriev I.V."/>
            <person name="Hibbett D.S."/>
        </authorList>
    </citation>
    <scope>NUCLEOTIDE SEQUENCE [LARGE SCALE GENOMIC DNA]</scope>
    <source>
        <strain evidence="1 2">HHB14362 ss-1</strain>
    </source>
</reference>
<keyword evidence="2" id="KW-1185">Reference proteome</keyword>
<dbReference type="Proteomes" id="UP000076761">
    <property type="component" value="Unassembled WGS sequence"/>
</dbReference>
<accession>A0A165Q383</accession>
<evidence type="ECO:0008006" key="3">
    <source>
        <dbReference type="Google" id="ProtNLM"/>
    </source>
</evidence>
<gene>
    <name evidence="1" type="ORF">NEOLEDRAFT_1171731</name>
</gene>
<sequence>MREERRRIQKDIAQREWEIVQLKRRLNVLIPIASLPSELLGEIFALASYYRSSLCQPHTWREVALGNPSLWSNIGIINDALTRQVLARSGDVPLTMSSDLRIWRRSLRATDTFNHVLPHIHRVLTLAITTSREDLERLHAVEDGVARNLEHLRLTDDGTFGTDEQLPWVSNLVGPRLHNLEITGFSIPSIRMLLLLTLTTLRLTEYRDCTDDLSILHLLRTLPALGELELIPPLQRHAILGHVERYTELSQLRHLRLRALLREALWVDAETAFVFTGSCHIQSWDLDDTWQAPTLKLKIYPRNGNTPEPLINALPWVDVEYLLVSGLALHRLRALFKRMREVTLSHICDATMAKVRNVLVHEEADGQAAESTRKPNRFPHLQRLILDEMLYAEALSDVLEQRAKMNHRIKRLDIRGPTLEDGVRDRLKKHDESLTWRERMERLGT</sequence>
<dbReference type="AlphaFoldDB" id="A0A165Q383"/>
<name>A0A165Q383_9AGAM</name>
<dbReference type="InParanoid" id="A0A165Q383"/>
<protein>
    <recommendedName>
        <fullName evidence="3">F-box domain-containing protein</fullName>
    </recommendedName>
</protein>